<gene>
    <name evidence="2" type="ORF">HW347_19740</name>
</gene>
<dbReference type="EMBL" id="JACATN010000008">
    <property type="protein sequence ID" value="MBT2163513.1"/>
    <property type="molecule type" value="Genomic_DNA"/>
</dbReference>
<proteinExistence type="inferred from homology"/>
<dbReference type="InterPro" id="IPR008807">
    <property type="entry name" value="ROS_MUCR"/>
</dbReference>
<sequence>MYYKEPELNKKGQPLCEICKVGYDRLLRHVSHRHGMNAAEYKNKFGYNPRKGITSKKLALKARENALKNFNSVIMPNLIIGGIKTRFKDGNIATNKELVSINGRETMNAYWEGRRELQEEVIATLIKKLSSGIRNIHPSS</sequence>
<accession>A0ABS5WKK0</accession>
<dbReference type="InterPro" id="IPR041920">
    <property type="entry name" value="ROS/MUCR_sf"/>
</dbReference>
<dbReference type="Gene3D" id="1.10.10.1550">
    <property type="entry name" value="ROS/MUCR transcriptional regulator protein"/>
    <property type="match status" value="1"/>
</dbReference>
<reference evidence="3" key="2">
    <citation type="submission" date="2023-07" db="EMBL/GenBank/DDBJ databases">
        <title>Zobellia barbeyronii sp. nov., a new marine flavobacterium, isolated from green and red algae.</title>
        <authorList>
            <person name="Nedashkovskaya O.I."/>
            <person name="Otstavnykh N."/>
            <person name="Zhukova N."/>
            <person name="Guzev K."/>
            <person name="Chausova V."/>
            <person name="Tekutyeva L."/>
            <person name="Mikhailov V."/>
            <person name="Isaeva M."/>
        </authorList>
    </citation>
    <scope>NUCLEOTIDE SEQUENCE [LARGE SCALE GENOMIC DNA]</scope>
    <source>
        <strain evidence="3">KMM 6746</strain>
    </source>
</reference>
<dbReference type="Proteomes" id="UP000740413">
    <property type="component" value="Unassembled WGS sequence"/>
</dbReference>
<evidence type="ECO:0000313" key="3">
    <source>
        <dbReference type="Proteomes" id="UP000740413"/>
    </source>
</evidence>
<comment type="similarity">
    <text evidence="1">Belongs to the ros/MucR family.</text>
</comment>
<evidence type="ECO:0000313" key="2">
    <source>
        <dbReference type="EMBL" id="MBT2163513.1"/>
    </source>
</evidence>
<dbReference type="Pfam" id="PF05443">
    <property type="entry name" value="ROS_MUCR"/>
    <property type="match status" value="1"/>
</dbReference>
<keyword evidence="3" id="KW-1185">Reference proteome</keyword>
<organism evidence="2 3">
    <name type="scientific">Zobellia barbeyronii</name>
    <dbReference type="NCBI Taxonomy" id="2748009"/>
    <lineage>
        <taxon>Bacteria</taxon>
        <taxon>Pseudomonadati</taxon>
        <taxon>Bacteroidota</taxon>
        <taxon>Flavobacteriia</taxon>
        <taxon>Flavobacteriales</taxon>
        <taxon>Flavobacteriaceae</taxon>
        <taxon>Zobellia</taxon>
    </lineage>
</organism>
<evidence type="ECO:0000256" key="1">
    <source>
        <dbReference type="ARBA" id="ARBA00007031"/>
    </source>
</evidence>
<protein>
    <submittedName>
        <fullName evidence="2">MucR family transcriptional regulator</fullName>
    </submittedName>
</protein>
<comment type="caution">
    <text evidence="2">The sequence shown here is derived from an EMBL/GenBank/DDBJ whole genome shotgun (WGS) entry which is preliminary data.</text>
</comment>
<dbReference type="RefSeq" id="WP_214613450.1">
    <property type="nucleotide sequence ID" value="NZ_JACATN010000008.1"/>
</dbReference>
<reference evidence="2 3" key="1">
    <citation type="submission" date="2020-06" db="EMBL/GenBank/DDBJ databases">
        <authorList>
            <person name="Isaeva M.P."/>
            <person name="Chernysheva N.Y."/>
        </authorList>
    </citation>
    <scope>NUCLEOTIDE SEQUENCE [LARGE SCALE GENOMIC DNA]</scope>
    <source>
        <strain evidence="2 3">KMM 6746</strain>
    </source>
</reference>
<name>A0ABS5WKK0_9FLAO</name>